<accession>A0A928ZYL4</accession>
<protein>
    <submittedName>
        <fullName evidence="1">Hydrogenase maturation protease</fullName>
    </submittedName>
</protein>
<dbReference type="PANTHER" id="PTHR30302">
    <property type="entry name" value="HYDROGENASE 1 MATURATION PROTEASE"/>
    <property type="match status" value="1"/>
</dbReference>
<sequence>MLSLTQTLSKKSTQISKVFEYDFLIIGYGNDLCGDDAVGPWVAMVVENWKLPAVKSLAVAQLAPELTAELAKTSYVIFVDACGRQNISTVQIDPIVVCEQQTSSMAFAAHSYDPLALLNLTQRLYNRHPQAWLLQIPIESCDLGSDLSSKAHQGCDRALRAIGQFLVTYRRPDLCMKSA</sequence>
<dbReference type="RefSeq" id="WP_193995721.1">
    <property type="nucleotide sequence ID" value="NZ_JADEXP010000329.1"/>
</dbReference>
<comment type="caution">
    <text evidence="1">The sequence shown here is derived from an EMBL/GenBank/DDBJ whole genome shotgun (WGS) entry which is preliminary data.</text>
</comment>
<evidence type="ECO:0000313" key="1">
    <source>
        <dbReference type="EMBL" id="MBE9069836.1"/>
    </source>
</evidence>
<dbReference type="InterPro" id="IPR023430">
    <property type="entry name" value="Pept_HybD-like_dom_sf"/>
</dbReference>
<dbReference type="SUPFAM" id="SSF53163">
    <property type="entry name" value="HybD-like"/>
    <property type="match status" value="1"/>
</dbReference>
<dbReference type="GO" id="GO:0016485">
    <property type="term" value="P:protein processing"/>
    <property type="evidence" value="ECO:0007669"/>
    <property type="project" value="TreeGrafter"/>
</dbReference>
<dbReference type="Gene3D" id="3.40.50.1450">
    <property type="entry name" value="HybD-like"/>
    <property type="match status" value="1"/>
</dbReference>
<keyword evidence="2" id="KW-1185">Reference proteome</keyword>
<name>A0A928ZYL4_LEPEC</name>
<dbReference type="NCBIfam" id="TIGR00072">
    <property type="entry name" value="hydrog_prot"/>
    <property type="match status" value="1"/>
</dbReference>
<keyword evidence="1" id="KW-0378">Hydrolase</keyword>
<dbReference type="GO" id="GO:0008047">
    <property type="term" value="F:enzyme activator activity"/>
    <property type="evidence" value="ECO:0007669"/>
    <property type="project" value="InterPro"/>
</dbReference>
<evidence type="ECO:0000313" key="2">
    <source>
        <dbReference type="Proteomes" id="UP000615026"/>
    </source>
</evidence>
<reference evidence="1" key="1">
    <citation type="submission" date="2020-10" db="EMBL/GenBank/DDBJ databases">
        <authorList>
            <person name="Castelo-Branco R."/>
            <person name="Eusebio N."/>
            <person name="Adriana R."/>
            <person name="Vieira A."/>
            <person name="Brugerolle De Fraissinette N."/>
            <person name="Rezende De Castro R."/>
            <person name="Schneider M.P."/>
            <person name="Vasconcelos V."/>
            <person name="Leao P.N."/>
        </authorList>
    </citation>
    <scope>NUCLEOTIDE SEQUENCE</scope>
    <source>
        <strain evidence="1">LEGE 11479</strain>
    </source>
</reference>
<dbReference type="EMBL" id="JADEXP010000329">
    <property type="protein sequence ID" value="MBE9069836.1"/>
    <property type="molecule type" value="Genomic_DNA"/>
</dbReference>
<dbReference type="PANTHER" id="PTHR30302:SF5">
    <property type="entry name" value="SLR1876 PROTEIN"/>
    <property type="match status" value="1"/>
</dbReference>
<dbReference type="GO" id="GO:0004175">
    <property type="term" value="F:endopeptidase activity"/>
    <property type="evidence" value="ECO:0007669"/>
    <property type="project" value="TreeGrafter"/>
</dbReference>
<gene>
    <name evidence="1" type="ORF">IQ260_24645</name>
</gene>
<keyword evidence="1" id="KW-0645">Protease</keyword>
<organism evidence="1 2">
    <name type="scientific">Leptolyngbya cf. ectocarpi LEGE 11479</name>
    <dbReference type="NCBI Taxonomy" id="1828722"/>
    <lineage>
        <taxon>Bacteria</taxon>
        <taxon>Bacillati</taxon>
        <taxon>Cyanobacteriota</taxon>
        <taxon>Cyanophyceae</taxon>
        <taxon>Leptolyngbyales</taxon>
        <taxon>Leptolyngbyaceae</taxon>
        <taxon>Leptolyngbya group</taxon>
        <taxon>Leptolyngbya</taxon>
    </lineage>
</organism>
<dbReference type="InterPro" id="IPR000671">
    <property type="entry name" value="Peptidase_A31"/>
</dbReference>
<proteinExistence type="predicted"/>
<dbReference type="AlphaFoldDB" id="A0A928ZYL4"/>
<dbReference type="Proteomes" id="UP000615026">
    <property type="component" value="Unassembled WGS sequence"/>
</dbReference>